<dbReference type="EMBL" id="JRYR02000001">
    <property type="protein sequence ID" value="OHX67934.1"/>
    <property type="molecule type" value="Genomic_DNA"/>
</dbReference>
<reference evidence="3 4" key="1">
    <citation type="journal article" date="2012" name="Int. J. Syst. Evol. Microbiol.">
        <title>Flammeovirga pacifica sp. nov., isolated from deep-sea sediment.</title>
        <authorList>
            <person name="Xu H."/>
            <person name="Fu Y."/>
            <person name="Yang N."/>
            <person name="Ding Z."/>
            <person name="Lai Q."/>
            <person name="Zeng R."/>
        </authorList>
    </citation>
    <scope>NUCLEOTIDE SEQUENCE [LARGE SCALE GENOMIC DNA]</scope>
    <source>
        <strain evidence="4">DSM 24597 / LMG 26175 / WPAGA1</strain>
    </source>
</reference>
<dbReference type="InterPro" id="IPR018376">
    <property type="entry name" value="Enoyl-CoA_hyd/isom_CS"/>
</dbReference>
<dbReference type="GO" id="GO:0003824">
    <property type="term" value="F:catalytic activity"/>
    <property type="evidence" value="ECO:0007669"/>
    <property type="project" value="InterPro"/>
</dbReference>
<dbReference type="InterPro" id="IPR051683">
    <property type="entry name" value="Enoyl-CoA_Hydratase/Isomerase"/>
</dbReference>
<dbReference type="InterPro" id="IPR029045">
    <property type="entry name" value="ClpP/crotonase-like_dom_sf"/>
</dbReference>
<comment type="caution">
    <text evidence="3">The sequence shown here is derived from an EMBL/GenBank/DDBJ whole genome shotgun (WGS) entry which is preliminary data.</text>
</comment>
<comment type="similarity">
    <text evidence="1 2">Belongs to the enoyl-CoA hydratase/isomerase family.</text>
</comment>
<organism evidence="3 4">
    <name type="scientific">Flammeovirga pacifica</name>
    <dbReference type="NCBI Taxonomy" id="915059"/>
    <lineage>
        <taxon>Bacteria</taxon>
        <taxon>Pseudomonadati</taxon>
        <taxon>Bacteroidota</taxon>
        <taxon>Cytophagia</taxon>
        <taxon>Cytophagales</taxon>
        <taxon>Flammeovirgaceae</taxon>
        <taxon>Flammeovirga</taxon>
    </lineage>
</organism>
<keyword evidence="4" id="KW-1185">Reference proteome</keyword>
<protein>
    <submittedName>
        <fullName evidence="3">Methylglutaconyl-CoA hydratase</fullName>
    </submittedName>
</protein>
<evidence type="ECO:0000256" key="2">
    <source>
        <dbReference type="RuleBase" id="RU003707"/>
    </source>
</evidence>
<dbReference type="SUPFAM" id="SSF52096">
    <property type="entry name" value="ClpP/crotonase"/>
    <property type="match status" value="1"/>
</dbReference>
<gene>
    <name evidence="3" type="ORF">NH26_17095</name>
</gene>
<accession>A0A1S1Z3R7</accession>
<dbReference type="CDD" id="cd06558">
    <property type="entry name" value="crotonase-like"/>
    <property type="match status" value="1"/>
</dbReference>
<dbReference type="PROSITE" id="PS00166">
    <property type="entry name" value="ENOYL_COA_HYDRATASE"/>
    <property type="match status" value="1"/>
</dbReference>
<proteinExistence type="inferred from homology"/>
<evidence type="ECO:0000313" key="3">
    <source>
        <dbReference type="EMBL" id="OHX67934.1"/>
    </source>
</evidence>
<dbReference type="RefSeq" id="WP_044219904.1">
    <property type="nucleotide sequence ID" value="NZ_JRYR02000001.1"/>
</dbReference>
<dbReference type="InterPro" id="IPR001753">
    <property type="entry name" value="Enoyl-CoA_hydra/iso"/>
</dbReference>
<sequence length="260" mass="29073">MNDYQTIIYNKIEQIGIIQLNRPEKRNALNDQMVKELTSVLLNIKEDSEVKSVILKGNGKVFCAGADLQYIQKLQNNTFEENKADSEQLKNLFYLIYTFPKIIISQIHGAAIAGGCGLATLCDFAFASENTKFSYSEVKIGFIPAIVSIFLTRKIGEGKALQLMLSAQIIEGQKALNYGLINGICKEEVLEDEVMAFTRKIISETSMEAKTNTKQLVHSTWHLPIEEALDQAVTANANARNTEDCKKGIAAFLNKEKIQW</sequence>
<name>A0A1S1Z3R7_FLAPC</name>
<dbReference type="PANTHER" id="PTHR42964:SF1">
    <property type="entry name" value="POLYKETIDE BIOSYNTHESIS ENOYL-COA HYDRATASE PKSH-RELATED"/>
    <property type="match status" value="1"/>
</dbReference>
<dbReference type="Pfam" id="PF00378">
    <property type="entry name" value="ECH_1"/>
    <property type="match status" value="1"/>
</dbReference>
<dbReference type="Gene3D" id="3.90.226.10">
    <property type="entry name" value="2-enoyl-CoA Hydratase, Chain A, domain 1"/>
    <property type="match status" value="1"/>
</dbReference>
<dbReference type="OrthoDB" id="9775794at2"/>
<dbReference type="STRING" id="915059.NH26_17095"/>
<evidence type="ECO:0000256" key="1">
    <source>
        <dbReference type="ARBA" id="ARBA00005254"/>
    </source>
</evidence>
<evidence type="ECO:0000313" key="4">
    <source>
        <dbReference type="Proteomes" id="UP000179797"/>
    </source>
</evidence>
<dbReference type="PANTHER" id="PTHR42964">
    <property type="entry name" value="ENOYL-COA HYDRATASE"/>
    <property type="match status" value="1"/>
</dbReference>
<dbReference type="AlphaFoldDB" id="A0A1S1Z3R7"/>
<dbReference type="Proteomes" id="UP000179797">
    <property type="component" value="Unassembled WGS sequence"/>
</dbReference>